<evidence type="ECO:0000259" key="7">
    <source>
        <dbReference type="PROSITE" id="PS51467"/>
    </source>
</evidence>
<dbReference type="Gene3D" id="3.40.50.300">
    <property type="entry name" value="P-loop containing nucleotide triphosphate hydrolases"/>
    <property type="match status" value="1"/>
</dbReference>
<dbReference type="InterPro" id="IPR027417">
    <property type="entry name" value="P-loop_NTPase"/>
</dbReference>
<dbReference type="GO" id="GO:0031297">
    <property type="term" value="P:replication fork processing"/>
    <property type="evidence" value="ECO:0007669"/>
    <property type="project" value="TreeGrafter"/>
</dbReference>
<dbReference type="PANTHER" id="PTHR45766">
    <property type="entry name" value="DNA ANNEALING HELICASE AND ENDONUCLEASE ZRANB3 FAMILY MEMBER"/>
    <property type="match status" value="1"/>
</dbReference>
<comment type="caution">
    <text evidence="8">The sequence shown here is derived from an EMBL/GenBank/DDBJ whole genome shotgun (WGS) entry which is preliminary data.</text>
</comment>
<comment type="subcellular location">
    <subcellularLocation>
        <location evidence="1">Nucleus</location>
    </subcellularLocation>
</comment>
<dbReference type="GO" id="GO:0005524">
    <property type="term" value="F:ATP binding"/>
    <property type="evidence" value="ECO:0007669"/>
    <property type="project" value="InterPro"/>
</dbReference>
<dbReference type="SMART" id="SM00490">
    <property type="entry name" value="HELICc"/>
    <property type="match status" value="1"/>
</dbReference>
<dbReference type="PROSITE" id="PS51194">
    <property type="entry name" value="HELICASE_CTER"/>
    <property type="match status" value="1"/>
</dbReference>
<dbReference type="InterPro" id="IPR001650">
    <property type="entry name" value="Helicase_C-like"/>
</dbReference>
<feature type="domain" description="Helicase ATP-binding" evidence="5">
    <location>
        <begin position="188"/>
        <end position="344"/>
    </location>
</feature>
<protein>
    <submittedName>
        <fullName evidence="8">HepA-related protein (HARP)</fullName>
    </submittedName>
</protein>
<dbReference type="InterPro" id="IPR000330">
    <property type="entry name" value="SNF2_N"/>
</dbReference>
<proteinExistence type="inferred from homology"/>
<evidence type="ECO:0000256" key="2">
    <source>
        <dbReference type="ARBA" id="ARBA00022801"/>
    </source>
</evidence>
<feature type="domain" description="HARP" evidence="7">
    <location>
        <begin position="73"/>
        <end position="147"/>
    </location>
</feature>
<gene>
    <name evidence="8" type="ORF">QE152_g22411</name>
</gene>
<feature type="domain" description="Helicase C-terminal" evidence="6">
    <location>
        <begin position="460"/>
        <end position="617"/>
    </location>
</feature>
<dbReference type="SUPFAM" id="SSF52540">
    <property type="entry name" value="P-loop containing nucleoside triphosphate hydrolases"/>
    <property type="match status" value="2"/>
</dbReference>
<dbReference type="InterPro" id="IPR049730">
    <property type="entry name" value="SNF2/RAD54-like_C"/>
</dbReference>
<evidence type="ECO:0000256" key="1">
    <source>
        <dbReference type="ARBA" id="ARBA00004123"/>
    </source>
</evidence>
<evidence type="ECO:0000259" key="6">
    <source>
        <dbReference type="PROSITE" id="PS51194"/>
    </source>
</evidence>
<name>A0AAW1KKC9_POPJA</name>
<dbReference type="PROSITE" id="PS51192">
    <property type="entry name" value="HELICASE_ATP_BIND_1"/>
    <property type="match status" value="1"/>
</dbReference>
<evidence type="ECO:0000256" key="4">
    <source>
        <dbReference type="PROSITE-ProRule" id="PRU00800"/>
    </source>
</evidence>
<dbReference type="GO" id="GO:0006281">
    <property type="term" value="P:DNA repair"/>
    <property type="evidence" value="ECO:0007669"/>
    <property type="project" value="TreeGrafter"/>
</dbReference>
<dbReference type="Pfam" id="PF00176">
    <property type="entry name" value="SNF2-rel_dom"/>
    <property type="match status" value="1"/>
</dbReference>
<dbReference type="Pfam" id="PF00271">
    <property type="entry name" value="Helicase_C"/>
    <property type="match status" value="1"/>
</dbReference>
<evidence type="ECO:0000313" key="8">
    <source>
        <dbReference type="EMBL" id="KAK9719919.1"/>
    </source>
</evidence>
<dbReference type="AlphaFoldDB" id="A0AAW1KKC9"/>
<dbReference type="InterPro" id="IPR010003">
    <property type="entry name" value="HARP_dom"/>
</dbReference>
<dbReference type="EMBL" id="JASPKY010000215">
    <property type="protein sequence ID" value="KAK9719919.1"/>
    <property type="molecule type" value="Genomic_DNA"/>
</dbReference>
<evidence type="ECO:0000313" key="9">
    <source>
        <dbReference type="Proteomes" id="UP001458880"/>
    </source>
</evidence>
<reference evidence="8 9" key="1">
    <citation type="journal article" date="2024" name="BMC Genomics">
        <title>De novo assembly and annotation of Popillia japonica's genome with initial clues to its potential as an invasive pest.</title>
        <authorList>
            <person name="Cucini C."/>
            <person name="Boschi S."/>
            <person name="Funari R."/>
            <person name="Cardaioli E."/>
            <person name="Iannotti N."/>
            <person name="Marturano G."/>
            <person name="Paoli F."/>
            <person name="Bruttini M."/>
            <person name="Carapelli A."/>
            <person name="Frati F."/>
            <person name="Nardi F."/>
        </authorList>
    </citation>
    <scope>NUCLEOTIDE SEQUENCE [LARGE SCALE GENOMIC DNA]</scope>
    <source>
        <strain evidence="8">DMR45628</strain>
    </source>
</reference>
<accession>A0AAW1KKC9</accession>
<dbReference type="PANTHER" id="PTHR45766:SF6">
    <property type="entry name" value="SWI_SNF-RELATED MATRIX-ASSOCIATED ACTIN-DEPENDENT REGULATOR OF CHROMATIN SUBFAMILY A-LIKE PROTEIN 1"/>
    <property type="match status" value="1"/>
</dbReference>
<organism evidence="8 9">
    <name type="scientific">Popillia japonica</name>
    <name type="common">Japanese beetle</name>
    <dbReference type="NCBI Taxonomy" id="7064"/>
    <lineage>
        <taxon>Eukaryota</taxon>
        <taxon>Metazoa</taxon>
        <taxon>Ecdysozoa</taxon>
        <taxon>Arthropoda</taxon>
        <taxon>Hexapoda</taxon>
        <taxon>Insecta</taxon>
        <taxon>Pterygota</taxon>
        <taxon>Neoptera</taxon>
        <taxon>Endopterygota</taxon>
        <taxon>Coleoptera</taxon>
        <taxon>Polyphaga</taxon>
        <taxon>Scarabaeiformia</taxon>
        <taxon>Scarabaeidae</taxon>
        <taxon>Rutelinae</taxon>
        <taxon>Popillia</taxon>
    </lineage>
</organism>
<comment type="similarity">
    <text evidence="4">Belongs to the SNF2/RAD54 helicase family. SMARCAL1 subfamily.</text>
</comment>
<dbReference type="InterPro" id="IPR014001">
    <property type="entry name" value="Helicase_ATP-bd"/>
</dbReference>
<evidence type="ECO:0000259" key="5">
    <source>
        <dbReference type="PROSITE" id="PS51192"/>
    </source>
</evidence>
<dbReference type="InterPro" id="IPR038718">
    <property type="entry name" value="SNF2-like_sf"/>
</dbReference>
<dbReference type="Proteomes" id="UP001458880">
    <property type="component" value="Unassembled WGS sequence"/>
</dbReference>
<keyword evidence="9" id="KW-1185">Reference proteome</keyword>
<dbReference type="CDD" id="cd18010">
    <property type="entry name" value="DEXHc_HARP_SMARCAL1"/>
    <property type="match status" value="1"/>
</dbReference>
<dbReference type="PROSITE" id="PS51467">
    <property type="entry name" value="HARP"/>
    <property type="match status" value="1"/>
</dbReference>
<keyword evidence="3" id="KW-0539">Nucleus</keyword>
<dbReference type="CDD" id="cd18793">
    <property type="entry name" value="SF2_C_SNF"/>
    <property type="match status" value="1"/>
</dbReference>
<keyword evidence="2" id="KW-0378">Hydrolase</keyword>
<dbReference type="SMART" id="SM00487">
    <property type="entry name" value="DEXDc"/>
    <property type="match status" value="1"/>
</dbReference>
<dbReference type="GO" id="GO:0016787">
    <property type="term" value="F:hydrolase activity"/>
    <property type="evidence" value="ECO:0007669"/>
    <property type="project" value="UniProtKB-KW"/>
</dbReference>
<evidence type="ECO:0000256" key="3">
    <source>
        <dbReference type="ARBA" id="ARBA00023242"/>
    </source>
</evidence>
<dbReference type="Pfam" id="PF07443">
    <property type="entry name" value="HARP"/>
    <property type="match status" value="1"/>
</dbReference>
<sequence>MQCTPKEIEEKRKLARLKLLCKRVKGDSSTAAVQNQEIRVNNVSTSNNIVHSPNKEFLFKPYTKTKPVLPFYGTNKVVTANFYLISEFRFAVSLSEYFTQAIEIFKTIPSKSYNVNTRIWDFNINDYQILLSKFLTFQSHVMVTKIPKYALNVCLQQQKSSDHNEIDLGRIDPELLQTLMPFQEDGIRFGIDKGGRCLIADDMGLGKTFQALGIASYYQDDWPLLVITTASMKNIWQDTIHRYLPNTSLMDTQYMISAKDYIRDAKIIIASHDMMTRALDKLKERKFGVIIIDESHTLKNSKAKCTQAATVLAKIAKRVILLSGTPALSRPSELHSQLSLIDGKFFGYFDYTKRYCDGRTTNFGWDATGQSNLQELEVILNKRFMIRRTKEDVLKMLPEKKQQVITLDVKLNQMSEDDRRNLSMLATEYNNVKRGCDKQAALLTFFAETCKIKIPFVCSYILQVLHETDKFLVFAHHQKMLDAIQQLLICQNKKFIRVDGSTTSEQRKYFVDKFQCDDSYICAILSITAANAGITLTSAKLIVFAELHWNPSILSQAESRAHRIGQEDKVIVQYLLAPGTADDAMWHIIQQKQQTLNQIGLSKESFDNVAVRKQSLTRKESTRDYLNGSTTTTTNCRTLDITSYFISPKKQTESSPTSEMNSSFSIDLFDDDSMDDILSKLDV</sequence>
<dbReference type="InterPro" id="IPR018247">
    <property type="entry name" value="EF_Hand_1_Ca_BS"/>
</dbReference>
<dbReference type="PROSITE" id="PS00018">
    <property type="entry name" value="EF_HAND_1"/>
    <property type="match status" value="1"/>
</dbReference>
<dbReference type="Gene3D" id="3.40.50.10810">
    <property type="entry name" value="Tandem AAA-ATPase domain"/>
    <property type="match status" value="1"/>
</dbReference>
<dbReference type="GO" id="GO:0043596">
    <property type="term" value="C:nuclear replication fork"/>
    <property type="evidence" value="ECO:0007669"/>
    <property type="project" value="TreeGrafter"/>
</dbReference>